<reference evidence="1" key="2">
    <citation type="journal article" date="2015" name="Data Brief">
        <title>Shoot transcriptome of the giant reed, Arundo donax.</title>
        <authorList>
            <person name="Barrero R.A."/>
            <person name="Guerrero F.D."/>
            <person name="Moolhuijzen P."/>
            <person name="Goolsby J.A."/>
            <person name="Tidwell J."/>
            <person name="Bellgard S.E."/>
            <person name="Bellgard M.I."/>
        </authorList>
    </citation>
    <scope>NUCLEOTIDE SEQUENCE</scope>
    <source>
        <tissue evidence="1">Shoot tissue taken approximately 20 cm above the soil surface</tissue>
    </source>
</reference>
<dbReference type="EMBL" id="GBRH01208443">
    <property type="protein sequence ID" value="JAD89452.1"/>
    <property type="molecule type" value="Transcribed_RNA"/>
</dbReference>
<proteinExistence type="predicted"/>
<accession>A0A0A9E0E0</accession>
<organism evidence="1">
    <name type="scientific">Arundo donax</name>
    <name type="common">Giant reed</name>
    <name type="synonym">Donax arundinaceus</name>
    <dbReference type="NCBI Taxonomy" id="35708"/>
    <lineage>
        <taxon>Eukaryota</taxon>
        <taxon>Viridiplantae</taxon>
        <taxon>Streptophyta</taxon>
        <taxon>Embryophyta</taxon>
        <taxon>Tracheophyta</taxon>
        <taxon>Spermatophyta</taxon>
        <taxon>Magnoliopsida</taxon>
        <taxon>Liliopsida</taxon>
        <taxon>Poales</taxon>
        <taxon>Poaceae</taxon>
        <taxon>PACMAD clade</taxon>
        <taxon>Arundinoideae</taxon>
        <taxon>Arundineae</taxon>
        <taxon>Arundo</taxon>
    </lineage>
</organism>
<name>A0A0A9E0E0_ARUDO</name>
<evidence type="ECO:0000313" key="1">
    <source>
        <dbReference type="EMBL" id="JAD89452.1"/>
    </source>
</evidence>
<sequence>MYTILPFFWSALKRCLHAAYHGARKHCISSHIVEECQRNKLNFRRRKIEVYDRVL</sequence>
<dbReference type="AlphaFoldDB" id="A0A0A9E0E0"/>
<reference evidence="1" key="1">
    <citation type="submission" date="2014-09" db="EMBL/GenBank/DDBJ databases">
        <authorList>
            <person name="Magalhaes I.L.F."/>
            <person name="Oliveira U."/>
            <person name="Santos F.R."/>
            <person name="Vidigal T.H.D.A."/>
            <person name="Brescovit A.D."/>
            <person name="Santos A.J."/>
        </authorList>
    </citation>
    <scope>NUCLEOTIDE SEQUENCE</scope>
    <source>
        <tissue evidence="1">Shoot tissue taken approximately 20 cm above the soil surface</tissue>
    </source>
</reference>
<protein>
    <submittedName>
        <fullName evidence="1">Uncharacterized protein</fullName>
    </submittedName>
</protein>